<dbReference type="EMBL" id="JBICRM010000034">
    <property type="protein sequence ID" value="MFG1709182.1"/>
    <property type="molecule type" value="Genomic_DNA"/>
</dbReference>
<proteinExistence type="predicted"/>
<name>A0ABW7AP44_9ACTN</name>
<evidence type="ECO:0000313" key="3">
    <source>
        <dbReference type="Proteomes" id="UP001603978"/>
    </source>
</evidence>
<evidence type="ECO:0000313" key="2">
    <source>
        <dbReference type="EMBL" id="MFG1709182.1"/>
    </source>
</evidence>
<sequence>MRPLYVESDHLSPDRIGYVRYELEAALSIGAYRLPTSTTNLAELKENAAIYHKIAATAEHAYRDVMARIAWLENQEEQRRLAAAHTSAPAPLPQAPAAQPRAAAPKQCMCGDTSAPYTVHRQEAPCYRVDNPPCQTCQGNGCPNCAGHGIAVVNPPQEPPAGKANALQLVHDGRAPMPSTASFNPPTTRAPAPAPGQ</sequence>
<organism evidence="2 3">
    <name type="scientific">Nonomuraea marmarensis</name>
    <dbReference type="NCBI Taxonomy" id="3351344"/>
    <lineage>
        <taxon>Bacteria</taxon>
        <taxon>Bacillati</taxon>
        <taxon>Actinomycetota</taxon>
        <taxon>Actinomycetes</taxon>
        <taxon>Streptosporangiales</taxon>
        <taxon>Streptosporangiaceae</taxon>
        <taxon>Nonomuraea</taxon>
    </lineage>
</organism>
<evidence type="ECO:0000256" key="1">
    <source>
        <dbReference type="SAM" id="MobiDB-lite"/>
    </source>
</evidence>
<feature type="region of interest" description="Disordered" evidence="1">
    <location>
        <begin position="173"/>
        <end position="197"/>
    </location>
</feature>
<dbReference type="RefSeq" id="WP_393173707.1">
    <property type="nucleotide sequence ID" value="NZ_JBICRM010000034.1"/>
</dbReference>
<protein>
    <submittedName>
        <fullName evidence="2">Uncharacterized protein</fullName>
    </submittedName>
</protein>
<reference evidence="2 3" key="1">
    <citation type="submission" date="2024-10" db="EMBL/GenBank/DDBJ databases">
        <authorList>
            <person name="Topkara A.R."/>
            <person name="Saygin H."/>
        </authorList>
    </citation>
    <scope>NUCLEOTIDE SEQUENCE [LARGE SCALE GENOMIC DNA]</scope>
    <source>
        <strain evidence="2 3">M3C6</strain>
    </source>
</reference>
<accession>A0ABW7AP44</accession>
<comment type="caution">
    <text evidence="2">The sequence shown here is derived from an EMBL/GenBank/DDBJ whole genome shotgun (WGS) entry which is preliminary data.</text>
</comment>
<keyword evidence="3" id="KW-1185">Reference proteome</keyword>
<feature type="region of interest" description="Disordered" evidence="1">
    <location>
        <begin position="80"/>
        <end position="99"/>
    </location>
</feature>
<dbReference type="Proteomes" id="UP001603978">
    <property type="component" value="Unassembled WGS sequence"/>
</dbReference>
<gene>
    <name evidence="2" type="ORF">ACFLIM_38925</name>
</gene>